<dbReference type="EMBL" id="SRYE01000002">
    <property type="protein sequence ID" value="TGY62592.1"/>
    <property type="molecule type" value="Genomic_DNA"/>
</dbReference>
<reference evidence="5 6" key="1">
    <citation type="submission" date="2019-04" db="EMBL/GenBank/DDBJ databases">
        <title>Microbes associate with the intestines of laboratory mice.</title>
        <authorList>
            <person name="Navarre W."/>
            <person name="Wong E."/>
            <person name="Huang K."/>
            <person name="Tropini C."/>
            <person name="Ng K."/>
            <person name="Yu B."/>
        </authorList>
    </citation>
    <scope>NUCLEOTIDE SEQUENCE [LARGE SCALE GENOMIC DNA]</scope>
    <source>
        <strain evidence="5 6">NM07_P-09</strain>
    </source>
</reference>
<name>A0A4S2F2I8_9ACTN</name>
<feature type="repeat" description="Cell wall-binding" evidence="2">
    <location>
        <begin position="739"/>
        <end position="758"/>
    </location>
</feature>
<dbReference type="InterPro" id="IPR018337">
    <property type="entry name" value="Cell_wall/Cho-bd_repeat"/>
</dbReference>
<feature type="repeat" description="Cell wall-binding" evidence="2">
    <location>
        <begin position="699"/>
        <end position="718"/>
    </location>
</feature>
<evidence type="ECO:0000313" key="5">
    <source>
        <dbReference type="EMBL" id="TGY62592.1"/>
    </source>
</evidence>
<feature type="repeat" description="Cell wall-binding" evidence="2">
    <location>
        <begin position="659"/>
        <end position="678"/>
    </location>
</feature>
<dbReference type="AlphaFoldDB" id="A0A4S2F2I8"/>
<feature type="domain" description="Transglutaminase-like" evidence="4">
    <location>
        <begin position="294"/>
        <end position="346"/>
    </location>
</feature>
<proteinExistence type="predicted"/>
<keyword evidence="1" id="KW-0677">Repeat</keyword>
<accession>A0A4S2F2I8</accession>
<feature type="repeat" description="Cell wall-binding" evidence="2">
    <location>
        <begin position="539"/>
        <end position="558"/>
    </location>
</feature>
<dbReference type="RefSeq" id="WP_136012322.1">
    <property type="nucleotide sequence ID" value="NZ_SRYE01000002.1"/>
</dbReference>
<dbReference type="SMART" id="SM00460">
    <property type="entry name" value="TGc"/>
    <property type="match status" value="1"/>
</dbReference>
<dbReference type="InterPro" id="IPR038765">
    <property type="entry name" value="Papain-like_cys_pep_sf"/>
</dbReference>
<feature type="repeat" description="Cell wall-binding" evidence="2">
    <location>
        <begin position="619"/>
        <end position="638"/>
    </location>
</feature>
<feature type="repeat" description="Cell wall-binding" evidence="2">
    <location>
        <begin position="759"/>
        <end position="778"/>
    </location>
</feature>
<dbReference type="PROSITE" id="PS51257">
    <property type="entry name" value="PROKAR_LIPOPROTEIN"/>
    <property type="match status" value="1"/>
</dbReference>
<evidence type="ECO:0000256" key="2">
    <source>
        <dbReference type="PROSITE-ProRule" id="PRU00591"/>
    </source>
</evidence>
<dbReference type="OrthoDB" id="3186392at2"/>
<dbReference type="Pfam" id="PF01841">
    <property type="entry name" value="Transglut_core"/>
    <property type="match status" value="1"/>
</dbReference>
<evidence type="ECO:0000256" key="1">
    <source>
        <dbReference type="ARBA" id="ARBA00022737"/>
    </source>
</evidence>
<protein>
    <recommendedName>
        <fullName evidence="4">Transglutaminase-like domain-containing protein</fullName>
    </recommendedName>
</protein>
<evidence type="ECO:0000313" key="6">
    <source>
        <dbReference type="Proteomes" id="UP000310263"/>
    </source>
</evidence>
<dbReference type="SUPFAM" id="SSF54001">
    <property type="entry name" value="Cysteine proteinases"/>
    <property type="match status" value="1"/>
</dbReference>
<feature type="repeat" description="Cell wall-binding" evidence="2">
    <location>
        <begin position="599"/>
        <end position="618"/>
    </location>
</feature>
<dbReference type="Proteomes" id="UP000310263">
    <property type="component" value="Unassembled WGS sequence"/>
</dbReference>
<feature type="repeat" description="Cell wall-binding" evidence="2">
    <location>
        <begin position="499"/>
        <end position="518"/>
    </location>
</feature>
<dbReference type="Pfam" id="PF01473">
    <property type="entry name" value="Choline_bind_1"/>
    <property type="match status" value="4"/>
</dbReference>
<keyword evidence="6" id="KW-1185">Reference proteome</keyword>
<dbReference type="Gene3D" id="3.10.620.30">
    <property type="match status" value="1"/>
</dbReference>
<dbReference type="Pfam" id="PF19085">
    <property type="entry name" value="Choline_bind_2"/>
    <property type="match status" value="1"/>
</dbReference>
<keyword evidence="3" id="KW-0732">Signal</keyword>
<dbReference type="SUPFAM" id="SSF69360">
    <property type="entry name" value="Cell wall binding repeat"/>
    <property type="match status" value="2"/>
</dbReference>
<organism evidence="5 6">
    <name type="scientific">Muricaecibacterium torontonense</name>
    <dbReference type="NCBI Taxonomy" id="3032871"/>
    <lineage>
        <taxon>Bacteria</taxon>
        <taxon>Bacillati</taxon>
        <taxon>Actinomycetota</taxon>
        <taxon>Coriobacteriia</taxon>
        <taxon>Coriobacteriales</taxon>
        <taxon>Atopobiaceae</taxon>
        <taxon>Muricaecibacterium</taxon>
    </lineage>
</organism>
<feature type="signal peptide" evidence="3">
    <location>
        <begin position="1"/>
        <end position="39"/>
    </location>
</feature>
<comment type="caution">
    <text evidence="5">The sequence shown here is derived from an EMBL/GenBank/DDBJ whole genome shotgun (WGS) entry which is preliminary data.</text>
</comment>
<dbReference type="Pfam" id="PF19127">
    <property type="entry name" value="Choline_bind_3"/>
    <property type="match status" value="4"/>
</dbReference>
<dbReference type="PROSITE" id="PS51170">
    <property type="entry name" value="CW"/>
    <property type="match status" value="11"/>
</dbReference>
<dbReference type="InterPro" id="IPR002931">
    <property type="entry name" value="Transglutaminase-like"/>
</dbReference>
<feature type="repeat" description="Cell wall-binding" evidence="2">
    <location>
        <begin position="679"/>
        <end position="698"/>
    </location>
</feature>
<dbReference type="Gene3D" id="2.10.270.10">
    <property type="entry name" value="Cholin Binding"/>
    <property type="match status" value="4"/>
</dbReference>
<feature type="repeat" description="Cell wall-binding" evidence="2">
    <location>
        <begin position="719"/>
        <end position="738"/>
    </location>
</feature>
<evidence type="ECO:0000256" key="3">
    <source>
        <dbReference type="SAM" id="SignalP"/>
    </source>
</evidence>
<evidence type="ECO:0000259" key="4">
    <source>
        <dbReference type="SMART" id="SM00460"/>
    </source>
</evidence>
<feature type="repeat" description="Cell wall-binding" evidence="2">
    <location>
        <begin position="559"/>
        <end position="578"/>
    </location>
</feature>
<gene>
    <name evidence="5" type="ORF">E5334_04045</name>
</gene>
<sequence length="816" mass="89307">MKRRFSLHQGPKGLLKLLALTCAVAACLGLGLPATPARADSNLANALPQGVLVAEKPASATLDEVCDADIPIPPSTESSGLRRAPTTNAGYTDSEGNYYENVRYASSSRLGLGMAWTEPKVGEPTKFHVIATRLPAEANYRVDGIDLVHQGTDDKGQPVWIYDDYIMDTSQFLKKVKNSKGEWVPGPLYKDPSSPNFEVTFTSNDTIAVLVRVGPASNVVASEYYAAEYIRLAVSLNDSNVPSVHEKSRQLAALAKAELGANASQYDLALWAHDWIIDHMEYDHTFGFCGAEGALTRGLGTCESYHRGLVMLLNDLGIETGRQVDDNHVWTLAKLDGQWCTIDATWDDTDYDLSSGYPGIPSLRHIYFGLDAATTALVHPKLEAANVPLNSLQNCHLIRSGDLNYFTDYEANLIASKLRAGQLSFSQVPRCNLGSSITNPIYHLVAQQLSSQSWNVSGKTTDRVEVSYAPTTLSVRVPTGLVSSDGHQEYWSDAHTQAKNQWVTTGGKRYYFDGNGAMATGWLTLGNARYYLGTDGAMRTGWQTISGARYYFNDNGTMVTGWQAIAGRHYYFGSNGVMATGWLTLGNARYYLGADGAMRTGWQTIDSQRCYFGSNGTMATGWNTISGKRIYFNSNGTQASGWVTIAGQRTYLHADGTAASGWQYIDNHWYYLTSSGVPTTGWQWVGGAWYWLNSDGSMATGWVYTGGAWYWMDGSGAMATGWVKVGGTWYYLTGSGAMATGWRWVGNAWYYLNGSGAMLTGWQWIGGAWYWMDGSGAMAANRWIGNYYVGGSGAMATNRWIGRWHVNGAGVWDATR</sequence>
<feature type="chain" id="PRO_5020713561" description="Transglutaminase-like domain-containing protein" evidence="3">
    <location>
        <begin position="40"/>
        <end position="816"/>
    </location>
</feature>